<dbReference type="STRING" id="497964.CfE428DRAFT_4357"/>
<reference evidence="1 2" key="1">
    <citation type="journal article" date="2011" name="J. Bacteriol.">
        <title>Genome sequence of Chthoniobacter flavus Ellin428, an aerobic heterotrophic soil bacterium.</title>
        <authorList>
            <person name="Kant R."/>
            <person name="van Passel M.W."/>
            <person name="Palva A."/>
            <person name="Lucas S."/>
            <person name="Lapidus A."/>
            <person name="Glavina Del Rio T."/>
            <person name="Dalin E."/>
            <person name="Tice H."/>
            <person name="Bruce D."/>
            <person name="Goodwin L."/>
            <person name="Pitluck S."/>
            <person name="Larimer F.W."/>
            <person name="Land M.L."/>
            <person name="Hauser L."/>
            <person name="Sangwan P."/>
            <person name="de Vos W.M."/>
            <person name="Janssen P.H."/>
            <person name="Smidt H."/>
        </authorList>
    </citation>
    <scope>NUCLEOTIDE SEQUENCE [LARGE SCALE GENOMIC DNA]</scope>
    <source>
        <strain evidence="1 2">Ellin428</strain>
    </source>
</reference>
<keyword evidence="2" id="KW-1185">Reference proteome</keyword>
<name>B4D618_9BACT</name>
<sequence>MSVNTFIGSAARWLTLLAVFIPSITEATLITSWTEDAGSQAISGTNTSTVVVGTGAKDSASGVSISGSLSGNATLAAIGDMIQMTGTFTLAGVNNGNAGGDLSFGLYNTNGSSTATGWLGYSASESDGTHTGSFFERSSGNTALYTSTTGETQLATTLATGSPSIADGTYNFTLTLTLQAGNAVNIAYALNRTSTTGYTLSGSFVDTTPLTLAYNRVGFLAGSSLKADQFTISNTNVTFVPIPEPGSAGLLIAGGLGLVVRRRR</sequence>
<evidence type="ECO:0000313" key="1">
    <source>
        <dbReference type="EMBL" id="EDY18221.1"/>
    </source>
</evidence>
<evidence type="ECO:0000313" key="2">
    <source>
        <dbReference type="Proteomes" id="UP000005824"/>
    </source>
</evidence>
<accession>B4D618</accession>
<dbReference type="Proteomes" id="UP000005824">
    <property type="component" value="Unassembled WGS sequence"/>
</dbReference>
<protein>
    <recommendedName>
        <fullName evidence="3">PEP-CTERM protein-sorting domain-containing protein</fullName>
    </recommendedName>
</protein>
<gene>
    <name evidence="1" type="ORF">CfE428DRAFT_4357</name>
</gene>
<dbReference type="NCBIfam" id="TIGR02595">
    <property type="entry name" value="PEP_CTERM"/>
    <property type="match status" value="1"/>
</dbReference>
<dbReference type="EMBL" id="ABVL01000014">
    <property type="protein sequence ID" value="EDY18221.1"/>
    <property type="molecule type" value="Genomic_DNA"/>
</dbReference>
<proteinExistence type="predicted"/>
<evidence type="ECO:0008006" key="3">
    <source>
        <dbReference type="Google" id="ProtNLM"/>
    </source>
</evidence>
<dbReference type="InterPro" id="IPR013424">
    <property type="entry name" value="Ice-binding_C"/>
</dbReference>
<organism evidence="1 2">
    <name type="scientific">Chthoniobacter flavus Ellin428</name>
    <dbReference type="NCBI Taxonomy" id="497964"/>
    <lineage>
        <taxon>Bacteria</taxon>
        <taxon>Pseudomonadati</taxon>
        <taxon>Verrucomicrobiota</taxon>
        <taxon>Spartobacteria</taxon>
        <taxon>Chthoniobacterales</taxon>
        <taxon>Chthoniobacteraceae</taxon>
        <taxon>Chthoniobacter</taxon>
    </lineage>
</organism>
<comment type="caution">
    <text evidence="1">The sequence shown here is derived from an EMBL/GenBank/DDBJ whole genome shotgun (WGS) entry which is preliminary data.</text>
</comment>
<dbReference type="AlphaFoldDB" id="B4D618"/>
<dbReference type="eggNOG" id="ENOG50349YW">
    <property type="taxonomic scope" value="Bacteria"/>
</dbReference>
<dbReference type="InParanoid" id="B4D618"/>
<dbReference type="RefSeq" id="WP_006981681.1">
    <property type="nucleotide sequence ID" value="NZ_ABVL01000014.1"/>
</dbReference>